<evidence type="ECO:0000256" key="2">
    <source>
        <dbReference type="ARBA" id="ARBA00004863"/>
    </source>
</evidence>
<dbReference type="InterPro" id="IPR004657">
    <property type="entry name" value="MenA"/>
</dbReference>
<dbReference type="PANTHER" id="PTHR13929">
    <property type="entry name" value="1,4-DIHYDROXY-2-NAPHTHOATE OCTAPRENYLTRANSFERASE"/>
    <property type="match status" value="1"/>
</dbReference>
<dbReference type="NCBIfam" id="TIGR00751">
    <property type="entry name" value="menA"/>
    <property type="match status" value="1"/>
</dbReference>
<evidence type="ECO:0000256" key="7">
    <source>
        <dbReference type="ARBA" id="ARBA00022989"/>
    </source>
</evidence>
<keyword evidence="6 9" id="KW-0812">Transmembrane</keyword>
<evidence type="ECO:0000313" key="10">
    <source>
        <dbReference type="EMBL" id="CAB4898204.1"/>
    </source>
</evidence>
<name>A0A6J7FVZ4_9ZZZZ</name>
<dbReference type="AlphaFoldDB" id="A0A6J7FVZ4"/>
<feature type="transmembrane region" description="Helical" evidence="9">
    <location>
        <begin position="107"/>
        <end position="124"/>
    </location>
</feature>
<keyword evidence="4" id="KW-1003">Cell membrane</keyword>
<feature type="transmembrane region" description="Helical" evidence="9">
    <location>
        <begin position="72"/>
        <end position="100"/>
    </location>
</feature>
<proteinExistence type="inferred from homology"/>
<evidence type="ECO:0000256" key="8">
    <source>
        <dbReference type="ARBA" id="ARBA00023136"/>
    </source>
</evidence>
<keyword evidence="3" id="KW-0474">Menaquinone biosynthesis</keyword>
<dbReference type="PANTHER" id="PTHR13929:SF0">
    <property type="entry name" value="UBIA PRENYLTRANSFERASE DOMAIN-CONTAINING PROTEIN 1"/>
    <property type="match status" value="1"/>
</dbReference>
<dbReference type="HAMAP" id="MF_01937">
    <property type="entry name" value="MenA_1"/>
    <property type="match status" value="1"/>
</dbReference>
<dbReference type="PIRSF" id="PIRSF005355">
    <property type="entry name" value="UBIAD1"/>
    <property type="match status" value="1"/>
</dbReference>
<dbReference type="InterPro" id="IPR044878">
    <property type="entry name" value="UbiA_sf"/>
</dbReference>
<evidence type="ECO:0000256" key="1">
    <source>
        <dbReference type="ARBA" id="ARBA00004141"/>
    </source>
</evidence>
<evidence type="ECO:0000256" key="4">
    <source>
        <dbReference type="ARBA" id="ARBA00022475"/>
    </source>
</evidence>
<evidence type="ECO:0000256" key="3">
    <source>
        <dbReference type="ARBA" id="ARBA00022428"/>
    </source>
</evidence>
<evidence type="ECO:0000256" key="9">
    <source>
        <dbReference type="SAM" id="Phobius"/>
    </source>
</evidence>
<dbReference type="GO" id="GO:0009234">
    <property type="term" value="P:menaquinone biosynthetic process"/>
    <property type="evidence" value="ECO:0007669"/>
    <property type="project" value="UniProtKB-UniPathway"/>
</dbReference>
<dbReference type="InterPro" id="IPR000537">
    <property type="entry name" value="UbiA_prenyltransferase"/>
</dbReference>
<protein>
    <submittedName>
        <fullName evidence="10">Unannotated protein</fullName>
    </submittedName>
</protein>
<feature type="transmembrane region" description="Helical" evidence="9">
    <location>
        <begin position="130"/>
        <end position="153"/>
    </location>
</feature>
<evidence type="ECO:0000256" key="5">
    <source>
        <dbReference type="ARBA" id="ARBA00022679"/>
    </source>
</evidence>
<keyword evidence="5" id="KW-0808">Transferase</keyword>
<dbReference type="GO" id="GO:0016020">
    <property type="term" value="C:membrane"/>
    <property type="evidence" value="ECO:0007669"/>
    <property type="project" value="UniProtKB-SubCell"/>
</dbReference>
<keyword evidence="7 9" id="KW-1133">Transmembrane helix</keyword>
<dbReference type="GO" id="GO:0046428">
    <property type="term" value="F:1,4-dihydroxy-2-naphthoate polyprenyltransferase activity"/>
    <property type="evidence" value="ECO:0007669"/>
    <property type="project" value="InterPro"/>
</dbReference>
<reference evidence="10" key="1">
    <citation type="submission" date="2020-05" db="EMBL/GenBank/DDBJ databases">
        <authorList>
            <person name="Chiriac C."/>
            <person name="Salcher M."/>
            <person name="Ghai R."/>
            <person name="Kavagutti S V."/>
        </authorList>
    </citation>
    <scope>NUCLEOTIDE SEQUENCE</scope>
</reference>
<dbReference type="CDD" id="cd13962">
    <property type="entry name" value="PT_UbiA_UBIAD1"/>
    <property type="match status" value="1"/>
</dbReference>
<feature type="transmembrane region" description="Helical" evidence="9">
    <location>
        <begin position="210"/>
        <end position="239"/>
    </location>
</feature>
<comment type="subcellular location">
    <subcellularLocation>
        <location evidence="1">Membrane</location>
        <topology evidence="1">Multi-pass membrane protein</topology>
    </subcellularLocation>
</comment>
<comment type="pathway">
    <text evidence="2">Quinol/quinone metabolism; menaquinone biosynthesis.</text>
</comment>
<dbReference type="NCBIfam" id="NF004751">
    <property type="entry name" value="PRK06080.1-3"/>
    <property type="match status" value="1"/>
</dbReference>
<dbReference type="Gene3D" id="1.10.357.140">
    <property type="entry name" value="UbiA prenyltransferase"/>
    <property type="match status" value="1"/>
</dbReference>
<accession>A0A6J7FVZ4</accession>
<dbReference type="EMBL" id="CAFBMP010000004">
    <property type="protein sequence ID" value="CAB4898204.1"/>
    <property type="molecule type" value="Genomic_DNA"/>
</dbReference>
<gene>
    <name evidence="10" type="ORF">UFOPK3608_00186</name>
</gene>
<dbReference type="Pfam" id="PF01040">
    <property type="entry name" value="UbiA"/>
    <property type="match status" value="1"/>
</dbReference>
<organism evidence="10">
    <name type="scientific">freshwater metagenome</name>
    <dbReference type="NCBI Taxonomy" id="449393"/>
    <lineage>
        <taxon>unclassified sequences</taxon>
        <taxon>metagenomes</taxon>
        <taxon>ecological metagenomes</taxon>
    </lineage>
</organism>
<sequence>MNKWLIGARVKTLPAAVAPVLVGTSLSNQINLTNAFLALLVSLSLQIAVNYANDHSDGVRGTDSDRVGPIRLVASGLATAAAVRNAAIIFFCIAACCGLVLAMNTSLWLILVGMISILAAWGYTGGNKPYGYFGFGELSVFTFFGLVATMGSYYVQSKELTSRSLLLSLPMGCLACAILVINNLRDIDGDKLANKQTLAVKLGQTNTRRFYVLLLVFAQLFSFLAISTFVYAIATLLLVPLTYSCAKQVLKGAIGLDLVGILSKSAKLQLATSIILSIVLRINS</sequence>
<dbReference type="UniPathway" id="UPA00079"/>
<feature type="transmembrane region" description="Helical" evidence="9">
    <location>
        <begin position="165"/>
        <end position="184"/>
    </location>
</feature>
<evidence type="ECO:0000256" key="6">
    <source>
        <dbReference type="ARBA" id="ARBA00022692"/>
    </source>
</evidence>
<keyword evidence="8 9" id="KW-0472">Membrane</keyword>
<dbReference type="GO" id="GO:0042371">
    <property type="term" value="P:vitamin K biosynthetic process"/>
    <property type="evidence" value="ECO:0007669"/>
    <property type="project" value="TreeGrafter"/>
</dbReference>
<dbReference type="InterPro" id="IPR026046">
    <property type="entry name" value="UBIAD1"/>
</dbReference>